<feature type="compositionally biased region" description="Acidic residues" evidence="3">
    <location>
        <begin position="816"/>
        <end position="827"/>
    </location>
</feature>
<feature type="domain" description="Serine/threonine-protein phosphatase 4 regulatory subunit 3-like central" evidence="4">
    <location>
        <begin position="264"/>
        <end position="720"/>
    </location>
</feature>
<evidence type="ECO:0000256" key="2">
    <source>
        <dbReference type="ARBA" id="ARBA00023242"/>
    </source>
</evidence>
<dbReference type="GO" id="GO:0005654">
    <property type="term" value="C:nucleoplasm"/>
    <property type="evidence" value="ECO:0007669"/>
    <property type="project" value="TreeGrafter"/>
</dbReference>
<dbReference type="RefSeq" id="XP_028480329.1">
    <property type="nucleotide sequence ID" value="XM_028616472.1"/>
</dbReference>
<feature type="compositionally biased region" description="Low complexity" evidence="3">
    <location>
        <begin position="28"/>
        <end position="42"/>
    </location>
</feature>
<dbReference type="Pfam" id="PF22972">
    <property type="entry name" value="EVH1_PP4R3"/>
    <property type="match status" value="1"/>
</dbReference>
<protein>
    <submittedName>
        <fullName evidence="6">Platinum sensitivity protein</fullName>
    </submittedName>
</protein>
<gene>
    <name evidence="6" type="primary">PSY2</name>
    <name evidence="6" type="ORF">EHS24_000648</name>
</gene>
<dbReference type="STRING" id="105984.A0A427YAD6"/>
<dbReference type="SUPFAM" id="SSF50729">
    <property type="entry name" value="PH domain-like"/>
    <property type="match status" value="1"/>
</dbReference>
<sequence length="946" mass="104591">MANLEQTRSSADVLADEVEADLAREENPGSSATSGSSSAESPTRQDDDALTDAMDVQPDDSADSAEDLMLGDADQNIGKRVKVYELRDQAWFDRGTGHCKGVYDDQNDVALLIVEAEDPAEGAQGEDGDGPGGFLKDDLLLNTQVSKDEQYSRQQETLIVWTDQATQLDIALSFQDPKGCDDIWQFIMEVQKHLSNQIGDEPKLAMASSSSPMGGSPLLGPASTAMGAMARDHWQPPSLANIKEHEMWLRMQAKSAAGRERAVENIIGELIGVLSQAEDLESINDLHALCSLMQTILMFNDNGIFEYILQDEIFMGVLGMLEYDPEFPTLKASYRAFYTQFSKFRQVVEIKDETIRNKIHQTSRLLYLKDVVLARMLDDPTFGILNSFVFFNQVDITTYIQSDEVLLHDLFVDFRTDPDDPAKAAKKRDLVQFLHQLMVMGKGVQVPNRLALYRTLLDRGLLFACEWAFGQREATILHAGAEILTLAVEHDVNAVRLHALREEEMSRRTLVVESIGLLQSTSDQGLIQQMTETLKTLLEPGAEAEAFGRAKELSVADTFTQYFYDLCAAPLFGPLSELPELKDLNVERVPLINTLVDLLSYCVAVHAHRAQYYILSNPLAQKVCSLIYAREKPLRHASLRFIKACLRTNNHFIHRNFAKNGVTKAILDLVLRETDRDTMLSSACLDTLELIRKENMKPIIVDMFEKYEPVMTRLAERPFVRSYVMGLRIRWDQYKEPPPPPPPQTAESSKARTVAEEEDAWFQQSDDEDANGGDTSTSDSSSESQVPAKRKRVFQATGPSPKRPSPSKPTPALGLDYDDASDSEGSTDGESPKATGRRPSPSIDSTETEHLAEELTDVEQKVRAKRMRNEEEEEEAGGFADLVKGVKKGGAGSASGGPQASARTVKEEKESTAEGAASGGSGGGKEKKIRLSLSGLSKKFGGSKAQ</sequence>
<dbReference type="Pfam" id="PF04802">
    <property type="entry name" value="PP4R3"/>
    <property type="match status" value="1"/>
</dbReference>
<dbReference type="PANTHER" id="PTHR23318:SF0">
    <property type="entry name" value="SERINE_THREONINE-PROTEIN PHOSPHATASE 4 REGULATORY SUBUNIT 3"/>
    <property type="match status" value="1"/>
</dbReference>
<keyword evidence="2" id="KW-0539">Nucleus</keyword>
<dbReference type="GO" id="GO:0072542">
    <property type="term" value="F:protein phosphatase activator activity"/>
    <property type="evidence" value="ECO:0007669"/>
    <property type="project" value="TreeGrafter"/>
</dbReference>
<dbReference type="Proteomes" id="UP000279236">
    <property type="component" value="Unassembled WGS sequence"/>
</dbReference>
<evidence type="ECO:0000313" key="7">
    <source>
        <dbReference type="Proteomes" id="UP000279236"/>
    </source>
</evidence>
<feature type="region of interest" description="Disordered" evidence="3">
    <location>
        <begin position="732"/>
        <end position="946"/>
    </location>
</feature>
<name>A0A427YAD6_9TREE</name>
<feature type="compositionally biased region" description="Low complexity" evidence="3">
    <location>
        <begin position="774"/>
        <end position="784"/>
    </location>
</feature>
<dbReference type="InterPro" id="IPR051137">
    <property type="entry name" value="PP4R3-like"/>
</dbReference>
<reference evidence="6 7" key="1">
    <citation type="submission" date="2018-11" db="EMBL/GenBank/DDBJ databases">
        <title>Genome sequence of Apiotrichum porosum DSM 27194.</title>
        <authorList>
            <person name="Aliyu H."/>
            <person name="Gorte O."/>
            <person name="Ochsenreither K."/>
        </authorList>
    </citation>
    <scope>NUCLEOTIDE SEQUENCE [LARGE SCALE GENOMIC DNA]</scope>
    <source>
        <strain evidence="6 7">DSM 27194</strain>
    </source>
</reference>
<dbReference type="OrthoDB" id="27483at2759"/>
<evidence type="ECO:0000259" key="4">
    <source>
        <dbReference type="Pfam" id="PF04802"/>
    </source>
</evidence>
<dbReference type="GO" id="GO:0030289">
    <property type="term" value="C:protein phosphatase 4 complex"/>
    <property type="evidence" value="ECO:0007669"/>
    <property type="project" value="TreeGrafter"/>
</dbReference>
<comment type="subcellular location">
    <subcellularLocation>
        <location evidence="1">Nucleus</location>
    </subcellularLocation>
</comment>
<dbReference type="GO" id="GO:0006974">
    <property type="term" value="P:DNA damage response"/>
    <property type="evidence" value="ECO:0007669"/>
    <property type="project" value="TreeGrafter"/>
</dbReference>
<feature type="compositionally biased region" description="Acidic residues" evidence="3">
    <location>
        <begin position="57"/>
        <end position="66"/>
    </location>
</feature>
<keyword evidence="7" id="KW-1185">Reference proteome</keyword>
<feature type="compositionally biased region" description="Low complexity" evidence="3">
    <location>
        <begin position="931"/>
        <end position="946"/>
    </location>
</feature>
<evidence type="ECO:0000256" key="3">
    <source>
        <dbReference type="SAM" id="MobiDB-lite"/>
    </source>
</evidence>
<evidence type="ECO:0000313" key="6">
    <source>
        <dbReference type="EMBL" id="RSH88121.1"/>
    </source>
</evidence>
<dbReference type="AlphaFoldDB" id="A0A427YAD6"/>
<feature type="compositionally biased region" description="Polar residues" evidence="3">
    <location>
        <begin position="1"/>
        <end position="10"/>
    </location>
</feature>
<dbReference type="InterPro" id="IPR055236">
    <property type="entry name" value="EVH1_PP4R3"/>
</dbReference>
<organism evidence="6 7">
    <name type="scientific">Apiotrichum porosum</name>
    <dbReference type="NCBI Taxonomy" id="105984"/>
    <lineage>
        <taxon>Eukaryota</taxon>
        <taxon>Fungi</taxon>
        <taxon>Dikarya</taxon>
        <taxon>Basidiomycota</taxon>
        <taxon>Agaricomycotina</taxon>
        <taxon>Tremellomycetes</taxon>
        <taxon>Trichosporonales</taxon>
        <taxon>Trichosporonaceae</taxon>
        <taxon>Apiotrichum</taxon>
    </lineage>
</organism>
<feature type="compositionally biased region" description="Basic and acidic residues" evidence="3">
    <location>
        <begin position="847"/>
        <end position="862"/>
    </location>
</feature>
<feature type="compositionally biased region" description="Acidic residues" evidence="3">
    <location>
        <begin position="756"/>
        <end position="771"/>
    </location>
</feature>
<feature type="domain" description="PP4R3 EVH1-like" evidence="5">
    <location>
        <begin position="79"/>
        <end position="194"/>
    </location>
</feature>
<feature type="region of interest" description="Disordered" evidence="3">
    <location>
        <begin position="1"/>
        <end position="70"/>
    </location>
</feature>
<dbReference type="GeneID" id="39585191"/>
<dbReference type="InterPro" id="IPR006887">
    <property type="entry name" value="P4R3-like_central_dom"/>
</dbReference>
<dbReference type="InterPro" id="IPR011993">
    <property type="entry name" value="PH-like_dom_sf"/>
</dbReference>
<evidence type="ECO:0000256" key="1">
    <source>
        <dbReference type="ARBA" id="ARBA00004123"/>
    </source>
</evidence>
<comment type="caution">
    <text evidence="6">The sequence shown here is derived from an EMBL/GenBank/DDBJ whole genome shotgun (WGS) entry which is preliminary data.</text>
</comment>
<evidence type="ECO:0000259" key="5">
    <source>
        <dbReference type="Pfam" id="PF22972"/>
    </source>
</evidence>
<dbReference type="Gene3D" id="2.30.29.30">
    <property type="entry name" value="Pleckstrin-homology domain (PH domain)/Phosphotyrosine-binding domain (PTB)"/>
    <property type="match status" value="1"/>
</dbReference>
<dbReference type="EMBL" id="RSCE01000001">
    <property type="protein sequence ID" value="RSH88121.1"/>
    <property type="molecule type" value="Genomic_DNA"/>
</dbReference>
<accession>A0A427YAD6</accession>
<proteinExistence type="predicted"/>
<dbReference type="PANTHER" id="PTHR23318">
    <property type="entry name" value="ATP SYNTHASE GAMMA-RELATED"/>
    <property type="match status" value="1"/>
</dbReference>